<proteinExistence type="predicted"/>
<accession>A0A3P6FUD5</accession>
<dbReference type="AlphaFoldDB" id="A0A3P6FUD5"/>
<evidence type="ECO:0000313" key="1">
    <source>
        <dbReference type="EMBL" id="VDD56608.1"/>
    </source>
</evidence>
<protein>
    <submittedName>
        <fullName evidence="1">Uncharacterized protein</fullName>
    </submittedName>
</protein>
<dbReference type="EMBL" id="LR031879">
    <property type="protein sequence ID" value="VDD56608.1"/>
    <property type="molecule type" value="Genomic_DNA"/>
</dbReference>
<gene>
    <name evidence="1" type="ORF">BOLC8T49837H</name>
</gene>
<name>A0A3P6FUD5_BRAOL</name>
<organism evidence="1">
    <name type="scientific">Brassica oleracea</name>
    <name type="common">Wild cabbage</name>
    <dbReference type="NCBI Taxonomy" id="3712"/>
    <lineage>
        <taxon>Eukaryota</taxon>
        <taxon>Viridiplantae</taxon>
        <taxon>Streptophyta</taxon>
        <taxon>Embryophyta</taxon>
        <taxon>Tracheophyta</taxon>
        <taxon>Spermatophyta</taxon>
        <taxon>Magnoliopsida</taxon>
        <taxon>eudicotyledons</taxon>
        <taxon>Gunneridae</taxon>
        <taxon>Pentapetalae</taxon>
        <taxon>rosids</taxon>
        <taxon>malvids</taxon>
        <taxon>Brassicales</taxon>
        <taxon>Brassicaceae</taxon>
        <taxon>Brassiceae</taxon>
        <taxon>Brassica</taxon>
    </lineage>
</organism>
<reference evidence="1" key="1">
    <citation type="submission" date="2018-11" db="EMBL/GenBank/DDBJ databases">
        <authorList>
            <consortium name="Genoscope - CEA"/>
            <person name="William W."/>
        </authorList>
    </citation>
    <scope>NUCLEOTIDE SEQUENCE</scope>
</reference>
<sequence length="50" mass="5922">MTSIFAWNVRGFNQSRKQQASFLKIFSDTFSGGQYLHNYSHHRLGRIWVC</sequence>